<dbReference type="PANTHER" id="PTHR24304:SF2">
    <property type="entry name" value="24-HYDROXYCHOLESTEROL 7-ALPHA-HYDROXYLASE"/>
    <property type="match status" value="1"/>
</dbReference>
<dbReference type="GO" id="GO:0008395">
    <property type="term" value="F:steroid hydroxylase activity"/>
    <property type="evidence" value="ECO:0007669"/>
    <property type="project" value="TreeGrafter"/>
</dbReference>
<reference evidence="5 6" key="1">
    <citation type="submission" date="2018-12" db="EMBL/GenBank/DDBJ databases">
        <title>Draft genome sequence of Xylaria grammica IHI A82.</title>
        <authorList>
            <person name="Buettner E."/>
            <person name="Kellner H."/>
        </authorList>
    </citation>
    <scope>NUCLEOTIDE SEQUENCE [LARGE SCALE GENOMIC DNA]</scope>
    <source>
        <strain evidence="5 6">IHI A82</strain>
    </source>
</reference>
<accession>A0A439CU84</accession>
<name>A0A439CU84_9PEZI</name>
<dbReference type="InterPro" id="IPR036396">
    <property type="entry name" value="Cyt_P450_sf"/>
</dbReference>
<dbReference type="AlphaFoldDB" id="A0A439CU84"/>
<proteinExistence type="inferred from homology"/>
<evidence type="ECO:0000256" key="4">
    <source>
        <dbReference type="ARBA" id="ARBA00023004"/>
    </source>
</evidence>
<dbReference type="InterPro" id="IPR001128">
    <property type="entry name" value="Cyt_P450"/>
</dbReference>
<dbReference type="STRING" id="363999.A0A439CU84"/>
<evidence type="ECO:0000256" key="2">
    <source>
        <dbReference type="ARBA" id="ARBA00022617"/>
    </source>
</evidence>
<keyword evidence="3" id="KW-0479">Metal-binding</keyword>
<dbReference type="InterPro" id="IPR050529">
    <property type="entry name" value="CYP450_sterol_14alpha_dmase"/>
</dbReference>
<evidence type="ECO:0008006" key="7">
    <source>
        <dbReference type="Google" id="ProtNLM"/>
    </source>
</evidence>
<dbReference type="CDD" id="cd11040">
    <property type="entry name" value="CYP7_CYP8-like"/>
    <property type="match status" value="1"/>
</dbReference>
<evidence type="ECO:0000313" key="5">
    <source>
        <dbReference type="EMBL" id="RWA05739.1"/>
    </source>
</evidence>
<dbReference type="GO" id="GO:0005506">
    <property type="term" value="F:iron ion binding"/>
    <property type="evidence" value="ECO:0007669"/>
    <property type="project" value="InterPro"/>
</dbReference>
<sequence length="522" mass="59516">MPPSMALMDVHHKTMDLAFRAQIYALLDTIRRYWHIHPFFNDCHQLVDDAVKYFEDTTEPFAFQLLGVKMYCLSRPEDVTGVLDGVPWTHGLNFSHFISEVMQKFGVALKDVERAKYNPKPGDDCYIEGNPTNPTHLNLIHFIESLYKRQFLQPPSLNALADIFVQNLQETLQSENLGFCTRDYNGSLYNDGAPSLQRDVSLHSLVTGSMVNATIRALFGPYLHELEPDIVNQVVQFNSHAWVLFYGLPDFFGFAPVCASRDRVKAALRAFIKLPEEQRSEQCFAFKELLRWMDVLDIGEESRVGLLLLFFFASIANEQNACYWFVAHIIYDEELLGSVKREIEPAWESGKLDVKYLAANCPNIDAIFHETLRQRANTFGFRAVKEKTTIRGKELQPGTPVMVPLRLLHSYEKVWGSTVDEFDPSRFLKKKTLSRQPYYRPFAGGPTFCPGRNLAKHETYAFLATLLHRFDVTLPPPSGESPNKKQPFPLMETFKPPTGVKGPLPGMDLFVKLVEKAPAKPL</sequence>
<dbReference type="Pfam" id="PF00067">
    <property type="entry name" value="p450"/>
    <property type="match status" value="1"/>
</dbReference>
<dbReference type="Gene3D" id="1.10.630.10">
    <property type="entry name" value="Cytochrome P450"/>
    <property type="match status" value="1"/>
</dbReference>
<keyword evidence="4" id="KW-0408">Iron</keyword>
<comment type="similarity">
    <text evidence="1">Belongs to the cytochrome P450 family.</text>
</comment>
<gene>
    <name evidence="5" type="ORF">EKO27_g9358</name>
</gene>
<evidence type="ECO:0000256" key="3">
    <source>
        <dbReference type="ARBA" id="ARBA00022723"/>
    </source>
</evidence>
<organism evidence="5 6">
    <name type="scientific">Xylaria grammica</name>
    <dbReference type="NCBI Taxonomy" id="363999"/>
    <lineage>
        <taxon>Eukaryota</taxon>
        <taxon>Fungi</taxon>
        <taxon>Dikarya</taxon>
        <taxon>Ascomycota</taxon>
        <taxon>Pezizomycotina</taxon>
        <taxon>Sordariomycetes</taxon>
        <taxon>Xylariomycetidae</taxon>
        <taxon>Xylariales</taxon>
        <taxon>Xylariaceae</taxon>
        <taxon>Xylaria</taxon>
    </lineage>
</organism>
<evidence type="ECO:0000313" key="6">
    <source>
        <dbReference type="Proteomes" id="UP000286045"/>
    </source>
</evidence>
<keyword evidence="6" id="KW-1185">Reference proteome</keyword>
<evidence type="ECO:0000256" key="1">
    <source>
        <dbReference type="ARBA" id="ARBA00010617"/>
    </source>
</evidence>
<dbReference type="SUPFAM" id="SSF48264">
    <property type="entry name" value="Cytochrome P450"/>
    <property type="match status" value="1"/>
</dbReference>
<dbReference type="PANTHER" id="PTHR24304">
    <property type="entry name" value="CYTOCHROME P450 FAMILY 7"/>
    <property type="match status" value="1"/>
</dbReference>
<dbReference type="EMBL" id="RYZI01000404">
    <property type="protein sequence ID" value="RWA05739.1"/>
    <property type="molecule type" value="Genomic_DNA"/>
</dbReference>
<dbReference type="GO" id="GO:0016705">
    <property type="term" value="F:oxidoreductase activity, acting on paired donors, with incorporation or reduction of molecular oxygen"/>
    <property type="evidence" value="ECO:0007669"/>
    <property type="project" value="InterPro"/>
</dbReference>
<dbReference type="Proteomes" id="UP000286045">
    <property type="component" value="Unassembled WGS sequence"/>
</dbReference>
<protein>
    <recommendedName>
        <fullName evidence="7">Cytochrome P450</fullName>
    </recommendedName>
</protein>
<dbReference type="GO" id="GO:0020037">
    <property type="term" value="F:heme binding"/>
    <property type="evidence" value="ECO:0007669"/>
    <property type="project" value="InterPro"/>
</dbReference>
<comment type="caution">
    <text evidence="5">The sequence shown here is derived from an EMBL/GenBank/DDBJ whole genome shotgun (WGS) entry which is preliminary data.</text>
</comment>
<keyword evidence="2" id="KW-0349">Heme</keyword>